<reference evidence="1" key="2">
    <citation type="submission" date="2017-11" db="EMBL/GenBank/DDBJ databases">
        <title>Coralsnake Venomics: Analyses of Venom Gland Transcriptomes and Proteomes of Six Brazilian Taxa.</title>
        <authorList>
            <person name="Aird S.D."/>
            <person name="Jorge da Silva N."/>
            <person name="Qiu L."/>
            <person name="Villar-Briones A."/>
            <person name="Aparecida-Saddi V."/>
            <person name="Campos-Telles M.P."/>
            <person name="Grau M."/>
            <person name="Mikheyev A.S."/>
        </authorList>
    </citation>
    <scope>NUCLEOTIDE SEQUENCE</scope>
    <source>
        <tissue evidence="1">Venom_gland</tissue>
    </source>
</reference>
<organism evidence="1">
    <name type="scientific">Micrurus lemniscatus lemniscatus</name>
    <dbReference type="NCBI Taxonomy" id="129467"/>
    <lineage>
        <taxon>Eukaryota</taxon>
        <taxon>Metazoa</taxon>
        <taxon>Chordata</taxon>
        <taxon>Craniata</taxon>
        <taxon>Vertebrata</taxon>
        <taxon>Euteleostomi</taxon>
        <taxon>Lepidosauria</taxon>
        <taxon>Squamata</taxon>
        <taxon>Bifurcata</taxon>
        <taxon>Unidentata</taxon>
        <taxon>Episquamata</taxon>
        <taxon>Toxicofera</taxon>
        <taxon>Serpentes</taxon>
        <taxon>Colubroidea</taxon>
        <taxon>Elapidae</taxon>
        <taxon>Elapinae</taxon>
        <taxon>Micrurus</taxon>
    </lineage>
</organism>
<sequence>MARLTPSVTIMNFRHTENDGCFHNTVMPGMHVLPSFPKMRFSDLQKVRETVKPSGVGVSSKDCRNPVGQGKSLWGPCGGREEASGDPVASFATDVPTRKSMSGTVVLLGKALIVWRSIRQKHLSLSTTEAEFSCLSLLCTDLVCYKQLMIDMGSNVKEPILVYEDNQSAIQWLPISP</sequence>
<accession>A0A2D4HEN5</accession>
<protein>
    <recommendedName>
        <fullName evidence="2">Reverse transcriptase Ty1/copia-type domain-containing protein</fullName>
    </recommendedName>
</protein>
<evidence type="ECO:0000313" key="1">
    <source>
        <dbReference type="EMBL" id="LAA70408.1"/>
    </source>
</evidence>
<evidence type="ECO:0008006" key="2">
    <source>
        <dbReference type="Google" id="ProtNLM"/>
    </source>
</evidence>
<dbReference type="PANTHER" id="PTHR11439">
    <property type="entry name" value="GAG-POL-RELATED RETROTRANSPOSON"/>
    <property type="match status" value="1"/>
</dbReference>
<name>A0A2D4HEN5_MICLE</name>
<dbReference type="PANTHER" id="PTHR11439:SF483">
    <property type="entry name" value="PEPTIDE SYNTHASE GLIP-LIKE, PUTATIVE (AFU_ORTHOLOGUE AFUA_3G12920)-RELATED"/>
    <property type="match status" value="1"/>
</dbReference>
<proteinExistence type="predicted"/>
<dbReference type="AlphaFoldDB" id="A0A2D4HEN5"/>
<dbReference type="CDD" id="cd09272">
    <property type="entry name" value="RNase_HI_RT_Ty1"/>
    <property type="match status" value="1"/>
</dbReference>
<dbReference type="EMBL" id="IACK01012469">
    <property type="protein sequence ID" value="LAA70408.1"/>
    <property type="molecule type" value="Transcribed_RNA"/>
</dbReference>
<reference evidence="1" key="1">
    <citation type="submission" date="2017-07" db="EMBL/GenBank/DDBJ databases">
        <authorList>
            <person name="Mikheyev A."/>
            <person name="Grau M."/>
        </authorList>
    </citation>
    <scope>NUCLEOTIDE SEQUENCE</scope>
    <source>
        <tissue evidence="1">Venom_gland</tissue>
    </source>
</reference>